<keyword evidence="3" id="KW-1185">Reference proteome</keyword>
<evidence type="ECO:0000313" key="3">
    <source>
        <dbReference type="Proteomes" id="UP001156694"/>
    </source>
</evidence>
<feature type="transmembrane region" description="Helical" evidence="1">
    <location>
        <begin position="58"/>
        <end position="79"/>
    </location>
</feature>
<sequence length="84" mass="8748">MPILLTIIVGAAAGMLVAYLLKLKVSPFVAIAIGVIGTILGMISLRGLMVLMAGASTVASLFVAALFGSAVLIILYRVLFRKDK</sequence>
<dbReference type="RefSeq" id="WP_284377139.1">
    <property type="nucleotide sequence ID" value="NZ_BSNN01000002.1"/>
</dbReference>
<dbReference type="EMBL" id="BSNN01000002">
    <property type="protein sequence ID" value="GLQ35056.1"/>
    <property type="molecule type" value="Genomic_DNA"/>
</dbReference>
<name>A0ABQ5VUH6_9RHOB</name>
<evidence type="ECO:0000313" key="2">
    <source>
        <dbReference type="EMBL" id="GLQ35056.1"/>
    </source>
</evidence>
<accession>A0ABQ5VUH6</accession>
<proteinExistence type="predicted"/>
<keyword evidence="1" id="KW-0472">Membrane</keyword>
<comment type="caution">
    <text evidence="2">The sequence shown here is derived from an EMBL/GenBank/DDBJ whole genome shotgun (WGS) entry which is preliminary data.</text>
</comment>
<feature type="transmembrane region" description="Helical" evidence="1">
    <location>
        <begin position="28"/>
        <end position="51"/>
    </location>
</feature>
<keyword evidence="1" id="KW-1133">Transmembrane helix</keyword>
<protein>
    <recommendedName>
        <fullName evidence="4">GlsB/YeaQ/YmgE family stress response membrane protein</fullName>
    </recommendedName>
</protein>
<reference evidence="3" key="1">
    <citation type="journal article" date="2019" name="Int. J. Syst. Evol. Microbiol.">
        <title>The Global Catalogue of Microorganisms (GCM) 10K type strain sequencing project: providing services to taxonomists for standard genome sequencing and annotation.</title>
        <authorList>
            <consortium name="The Broad Institute Genomics Platform"/>
            <consortium name="The Broad Institute Genome Sequencing Center for Infectious Disease"/>
            <person name="Wu L."/>
            <person name="Ma J."/>
        </authorList>
    </citation>
    <scope>NUCLEOTIDE SEQUENCE [LARGE SCALE GENOMIC DNA]</scope>
    <source>
        <strain evidence="3">NBRC 110140</strain>
    </source>
</reference>
<evidence type="ECO:0008006" key="4">
    <source>
        <dbReference type="Google" id="ProtNLM"/>
    </source>
</evidence>
<gene>
    <name evidence="2" type="ORF">GCM10007939_13390</name>
</gene>
<organism evidence="2 3">
    <name type="scientific">Amylibacter marinus</name>
    <dbReference type="NCBI Taxonomy" id="1475483"/>
    <lineage>
        <taxon>Bacteria</taxon>
        <taxon>Pseudomonadati</taxon>
        <taxon>Pseudomonadota</taxon>
        <taxon>Alphaproteobacteria</taxon>
        <taxon>Rhodobacterales</taxon>
        <taxon>Paracoccaceae</taxon>
        <taxon>Amylibacter</taxon>
    </lineage>
</organism>
<dbReference type="Proteomes" id="UP001156694">
    <property type="component" value="Unassembled WGS sequence"/>
</dbReference>
<keyword evidence="1" id="KW-0812">Transmembrane</keyword>
<evidence type="ECO:0000256" key="1">
    <source>
        <dbReference type="SAM" id="Phobius"/>
    </source>
</evidence>